<dbReference type="InterPro" id="IPR027417">
    <property type="entry name" value="P-loop_NTPase"/>
</dbReference>
<reference evidence="11 12" key="1">
    <citation type="submission" date="2024-09" db="EMBL/GenBank/DDBJ databases">
        <authorList>
            <person name="Sun Q."/>
            <person name="Mori K."/>
        </authorList>
    </citation>
    <scope>NUCLEOTIDE SEQUENCE [LARGE SCALE GENOMIC DNA]</scope>
    <source>
        <strain evidence="11 12">CCM 7759</strain>
    </source>
</reference>
<dbReference type="InterPro" id="IPR048466">
    <property type="entry name" value="DNA_pol3_delta-like_C"/>
</dbReference>
<keyword evidence="4 11" id="KW-0548">Nucleotidyltransferase</keyword>
<comment type="caution">
    <text evidence="11">The sequence shown here is derived from an EMBL/GenBank/DDBJ whole genome shotgun (WGS) entry which is preliminary data.</text>
</comment>
<dbReference type="Pfam" id="PF06144">
    <property type="entry name" value="DNA_pol3_delta"/>
    <property type="match status" value="1"/>
</dbReference>
<evidence type="ECO:0000256" key="2">
    <source>
        <dbReference type="ARBA" id="ARBA00017703"/>
    </source>
</evidence>
<dbReference type="Gene3D" id="3.40.50.300">
    <property type="entry name" value="P-loop containing nucleotide triphosphate hydrolases"/>
    <property type="match status" value="1"/>
</dbReference>
<dbReference type="Gene3D" id="1.10.8.60">
    <property type="match status" value="1"/>
</dbReference>
<evidence type="ECO:0000313" key="12">
    <source>
        <dbReference type="Proteomes" id="UP001589776"/>
    </source>
</evidence>
<dbReference type="Proteomes" id="UP001589776">
    <property type="component" value="Unassembled WGS sequence"/>
</dbReference>
<feature type="domain" description="DNA polymerase III delta N-terminal" evidence="9">
    <location>
        <begin position="19"/>
        <end position="144"/>
    </location>
</feature>
<dbReference type="GO" id="GO:0003887">
    <property type="term" value="F:DNA-directed DNA polymerase activity"/>
    <property type="evidence" value="ECO:0007669"/>
    <property type="project" value="UniProtKB-EC"/>
</dbReference>
<keyword evidence="12" id="KW-1185">Reference proteome</keyword>
<keyword evidence="6" id="KW-0239">DNA-directed DNA polymerase</keyword>
<keyword evidence="5" id="KW-0235">DNA replication</keyword>
<evidence type="ECO:0000313" key="11">
    <source>
        <dbReference type="EMBL" id="MFC0215839.1"/>
    </source>
</evidence>
<evidence type="ECO:0000256" key="8">
    <source>
        <dbReference type="ARBA" id="ARBA00049244"/>
    </source>
</evidence>
<comment type="similarity">
    <text evidence="7">Belongs to the DNA polymerase HolA subunit family.</text>
</comment>
<name>A0ABV6DT94_9BACL</name>
<evidence type="ECO:0000256" key="4">
    <source>
        <dbReference type="ARBA" id="ARBA00022695"/>
    </source>
</evidence>
<dbReference type="NCBIfam" id="TIGR01128">
    <property type="entry name" value="holA"/>
    <property type="match status" value="1"/>
</dbReference>
<dbReference type="EC" id="2.7.7.7" evidence="1"/>
<evidence type="ECO:0000256" key="3">
    <source>
        <dbReference type="ARBA" id="ARBA00022679"/>
    </source>
</evidence>
<dbReference type="PANTHER" id="PTHR34388:SF1">
    <property type="entry name" value="DNA POLYMERASE III SUBUNIT DELTA"/>
    <property type="match status" value="1"/>
</dbReference>
<dbReference type="EMBL" id="JBHLWN010000105">
    <property type="protein sequence ID" value="MFC0215839.1"/>
    <property type="molecule type" value="Genomic_DNA"/>
</dbReference>
<dbReference type="SUPFAM" id="SSF48019">
    <property type="entry name" value="post-AAA+ oligomerization domain-like"/>
    <property type="match status" value="1"/>
</dbReference>
<proteinExistence type="inferred from homology"/>
<dbReference type="InterPro" id="IPR008921">
    <property type="entry name" value="DNA_pol3_clamp-load_cplx_C"/>
</dbReference>
<evidence type="ECO:0000256" key="6">
    <source>
        <dbReference type="ARBA" id="ARBA00022932"/>
    </source>
</evidence>
<evidence type="ECO:0000259" key="10">
    <source>
        <dbReference type="Pfam" id="PF21694"/>
    </source>
</evidence>
<dbReference type="InterPro" id="IPR010372">
    <property type="entry name" value="DNA_pol3_delta_N"/>
</dbReference>
<protein>
    <recommendedName>
        <fullName evidence="2">DNA polymerase III subunit delta</fullName>
        <ecNumber evidence="1">2.7.7.7</ecNumber>
    </recommendedName>
</protein>
<dbReference type="InterPro" id="IPR005790">
    <property type="entry name" value="DNA_polIII_delta"/>
</dbReference>
<accession>A0ABV6DT94</accession>
<dbReference type="Pfam" id="PF21694">
    <property type="entry name" value="DNA_pol3_delta_C"/>
    <property type="match status" value="1"/>
</dbReference>
<organism evidence="11 12">
    <name type="scientific">Paenibacillus chartarius</name>
    <dbReference type="NCBI Taxonomy" id="747481"/>
    <lineage>
        <taxon>Bacteria</taxon>
        <taxon>Bacillati</taxon>
        <taxon>Bacillota</taxon>
        <taxon>Bacilli</taxon>
        <taxon>Bacillales</taxon>
        <taxon>Paenibacillaceae</taxon>
        <taxon>Paenibacillus</taxon>
    </lineage>
</organism>
<dbReference type="SUPFAM" id="SSF52540">
    <property type="entry name" value="P-loop containing nucleoside triphosphate hydrolases"/>
    <property type="match status" value="1"/>
</dbReference>
<evidence type="ECO:0000256" key="7">
    <source>
        <dbReference type="ARBA" id="ARBA00034754"/>
    </source>
</evidence>
<evidence type="ECO:0000256" key="1">
    <source>
        <dbReference type="ARBA" id="ARBA00012417"/>
    </source>
</evidence>
<evidence type="ECO:0000256" key="5">
    <source>
        <dbReference type="ARBA" id="ARBA00022705"/>
    </source>
</evidence>
<dbReference type="CDD" id="cd18138">
    <property type="entry name" value="HLD_clamp_pol_III_delta"/>
    <property type="match status" value="1"/>
</dbReference>
<sequence length="340" mass="37840">MELRKAIKAASTGTIAPIYVCYGPESYFMKQLIDTITEQAIEPEHREFAVSKFDLQETPVEQVIEDAETLPFMVPRKIVIAKNAVLFTGAKDSGKVDHDVDRLAAYLKSPVDYSVLIFTVNADKLDERKKIVKALKDQDALVPCLPLLGDDLTRWVQDRAARLRFTLLPGAAEQLVLNTGGHLQALHSELEKLALFAGDGGQVSAQLVDELVARSAEQNVFLLIEDIVQLRLDKALTTLHELLKMKEEPIKIVNLLARQFRIMLQVKELVQQGYSHQQIASQIGLHPYAVKLADGQTRKYDTAKLSGILSQLADLDYRMKSGRIDKVLGLELFLLGLAAA</sequence>
<dbReference type="PANTHER" id="PTHR34388">
    <property type="entry name" value="DNA POLYMERASE III SUBUNIT DELTA"/>
    <property type="match status" value="1"/>
</dbReference>
<feature type="domain" description="DNA polymerase III delta subunit-like C-terminal" evidence="10">
    <location>
        <begin position="217"/>
        <end position="336"/>
    </location>
</feature>
<dbReference type="RefSeq" id="WP_377473417.1">
    <property type="nucleotide sequence ID" value="NZ_JBHLWN010000105.1"/>
</dbReference>
<dbReference type="Gene3D" id="1.20.272.10">
    <property type="match status" value="1"/>
</dbReference>
<comment type="catalytic activity">
    <reaction evidence="8">
        <text>DNA(n) + a 2'-deoxyribonucleoside 5'-triphosphate = DNA(n+1) + diphosphate</text>
        <dbReference type="Rhea" id="RHEA:22508"/>
        <dbReference type="Rhea" id="RHEA-COMP:17339"/>
        <dbReference type="Rhea" id="RHEA-COMP:17340"/>
        <dbReference type="ChEBI" id="CHEBI:33019"/>
        <dbReference type="ChEBI" id="CHEBI:61560"/>
        <dbReference type="ChEBI" id="CHEBI:173112"/>
        <dbReference type="EC" id="2.7.7.7"/>
    </reaction>
</comment>
<gene>
    <name evidence="11" type="primary">holA</name>
    <name evidence="11" type="ORF">ACFFK0_25925</name>
</gene>
<evidence type="ECO:0000259" key="9">
    <source>
        <dbReference type="Pfam" id="PF06144"/>
    </source>
</evidence>
<keyword evidence="3 11" id="KW-0808">Transferase</keyword>